<feature type="coiled-coil region" evidence="1">
    <location>
        <begin position="178"/>
        <end position="212"/>
    </location>
</feature>
<evidence type="ECO:0000313" key="3">
    <source>
        <dbReference type="EMBL" id="AYV81599.1"/>
    </source>
</evidence>
<gene>
    <name evidence="3" type="ORF">Harvfovirus44_7</name>
</gene>
<dbReference type="EMBL" id="MK072286">
    <property type="protein sequence ID" value="AYV81599.1"/>
    <property type="molecule type" value="Genomic_DNA"/>
</dbReference>
<evidence type="ECO:0000256" key="1">
    <source>
        <dbReference type="SAM" id="Coils"/>
    </source>
</evidence>
<evidence type="ECO:0000259" key="2">
    <source>
        <dbReference type="Pfam" id="PF13392"/>
    </source>
</evidence>
<keyword evidence="1" id="KW-0175">Coiled coil</keyword>
<protein>
    <recommendedName>
        <fullName evidence="2">HNH nuclease domain-containing protein</fullName>
    </recommendedName>
</protein>
<dbReference type="InterPro" id="IPR003615">
    <property type="entry name" value="HNH_nuc"/>
</dbReference>
<sequence length="359" mass="40967">MAADEILWKHVVLTGDDTHLFEGLFEVSNDGQVRNYKNEILLHNKIKGIRYPQVTLLGRLAIKPVNKNDNNDTLNMNDDDKVNDPEVENDVMNQEAQDEVGDAIQVDIQITPDQILDEPVKKKKSRRKYKKRFFQIGELVAHAFLGCQPAGSEIEHIDGNKKNNNVTNLKYITRREILERKAKNKVEAKAKRKKIQKAKKLVESKATEYNEENVCDIPSFSKYCINKEGDVYNKRTTKNVKTIQSSTGLKINLSRDVKSRDGSYIHSTSDNRKFDISSLLCLAYHGDPNEDNISDNSLPDVIHINGDSTDNRIENLQWSAKSTVTIETPQIVDQNDTNDTDTEDDYTLNKLRPIPKKIK</sequence>
<feature type="domain" description="HNH nuclease" evidence="2">
    <location>
        <begin position="139"/>
        <end position="176"/>
    </location>
</feature>
<dbReference type="Gene3D" id="3.90.75.20">
    <property type="match status" value="2"/>
</dbReference>
<proteinExistence type="predicted"/>
<dbReference type="InterPro" id="IPR044925">
    <property type="entry name" value="His-Me_finger_sf"/>
</dbReference>
<dbReference type="Pfam" id="PF13392">
    <property type="entry name" value="HNH_3"/>
    <property type="match status" value="1"/>
</dbReference>
<organism evidence="3">
    <name type="scientific">Harvfovirus sp</name>
    <dbReference type="NCBI Taxonomy" id="2487768"/>
    <lineage>
        <taxon>Viruses</taxon>
        <taxon>Varidnaviria</taxon>
        <taxon>Bamfordvirae</taxon>
        <taxon>Nucleocytoviricota</taxon>
        <taxon>Megaviricetes</taxon>
        <taxon>Imitervirales</taxon>
        <taxon>Mimiviridae</taxon>
        <taxon>Klosneuvirinae</taxon>
    </lineage>
</organism>
<name>A0A3G5A897_9VIRU</name>
<accession>A0A3G5A897</accession>
<reference evidence="3" key="1">
    <citation type="submission" date="2018-10" db="EMBL/GenBank/DDBJ databases">
        <title>Hidden diversity of soil giant viruses.</title>
        <authorList>
            <person name="Schulz F."/>
            <person name="Alteio L."/>
            <person name="Goudeau D."/>
            <person name="Ryan E.M."/>
            <person name="Malmstrom R.R."/>
            <person name="Blanchard J."/>
            <person name="Woyke T."/>
        </authorList>
    </citation>
    <scope>NUCLEOTIDE SEQUENCE</scope>
    <source>
        <strain evidence="3">HAV1</strain>
    </source>
</reference>
<dbReference type="SUPFAM" id="SSF54060">
    <property type="entry name" value="His-Me finger endonucleases"/>
    <property type="match status" value="2"/>
</dbReference>